<dbReference type="Proteomes" id="UP000663832">
    <property type="component" value="Unassembled WGS sequence"/>
</dbReference>
<evidence type="ECO:0000313" key="2">
    <source>
        <dbReference type="EMBL" id="CAF0728994.1"/>
    </source>
</evidence>
<keyword evidence="5" id="KW-1185">Reference proteome</keyword>
<dbReference type="AlphaFoldDB" id="A0A813SHN5"/>
<comment type="caution">
    <text evidence="3">The sequence shown here is derived from an EMBL/GenBank/DDBJ whole genome shotgun (WGS) entry which is preliminary data.</text>
</comment>
<dbReference type="Proteomes" id="UP000663877">
    <property type="component" value="Unassembled WGS sequence"/>
</dbReference>
<dbReference type="GO" id="GO:1902388">
    <property type="term" value="F:ceramide 1-phosphate transfer activity"/>
    <property type="evidence" value="ECO:0007669"/>
    <property type="project" value="TreeGrafter"/>
</dbReference>
<feature type="domain" description="Glycolipid transfer protein" evidence="1">
    <location>
        <begin position="82"/>
        <end position="223"/>
    </location>
</feature>
<accession>A0A813SHN5</accession>
<dbReference type="EMBL" id="CAJNOM010000015">
    <property type="protein sequence ID" value="CAF0799457.1"/>
    <property type="molecule type" value="Genomic_DNA"/>
</dbReference>
<dbReference type="EMBL" id="CAJNOM010000014">
    <property type="protein sequence ID" value="CAF0795272.1"/>
    <property type="molecule type" value="Genomic_DNA"/>
</dbReference>
<evidence type="ECO:0000313" key="4">
    <source>
        <dbReference type="EMBL" id="CAF0799457.1"/>
    </source>
</evidence>
<dbReference type="Gene3D" id="1.10.3520.10">
    <property type="entry name" value="Glycolipid transfer protein"/>
    <property type="match status" value="1"/>
</dbReference>
<name>A0A813SHN5_9BILA</name>
<protein>
    <recommendedName>
        <fullName evidence="1">Glycolipid transfer protein domain-containing protein</fullName>
    </recommendedName>
</protein>
<dbReference type="PANTHER" id="PTHR10219">
    <property type="entry name" value="GLYCOLIPID TRANSFER PROTEIN-RELATED"/>
    <property type="match status" value="1"/>
</dbReference>
<gene>
    <name evidence="2" type="ORF">BJG266_LOCUS1030</name>
    <name evidence="3" type="ORF">QVE165_LOCUS3921</name>
    <name evidence="4" type="ORF">QVE165_LOCUS4138</name>
</gene>
<sequence>MDAMIPVDTLEVTDTGFNEQFRLRTDSITKSSSTDENEIRSSDVIEPIVKTAHSTSSGFDVHNVYEAFLSALKEPENPKSPISTQDYINGYRELVKFFDQLGYVFKFVKDDVVSKLTILQHFVDQDNGDTPHYDTIQKAIDYETDNNLIKTYPENFPRTLLRLHRALIFIEEFLRGLSERPSSDSTVTIATNAYDSTLYYHHGFLIRTTVKVGFRALPSRKQLDEILFHGQKSNMIEQYKTFIKTIKQIYDIIEEYYAEKKYLQLP</sequence>
<dbReference type="InterPro" id="IPR036497">
    <property type="entry name" value="GLTP_sf"/>
</dbReference>
<evidence type="ECO:0000313" key="3">
    <source>
        <dbReference type="EMBL" id="CAF0795272.1"/>
    </source>
</evidence>
<dbReference type="PANTHER" id="PTHR10219:SF43">
    <property type="entry name" value="GLYCOLIPID TRANSFER PROTEIN DOMAIN-CONTAINING PROTEIN"/>
    <property type="match status" value="1"/>
</dbReference>
<evidence type="ECO:0000313" key="5">
    <source>
        <dbReference type="Proteomes" id="UP000663832"/>
    </source>
</evidence>
<dbReference type="Pfam" id="PF08718">
    <property type="entry name" value="GLTP"/>
    <property type="match status" value="1"/>
</dbReference>
<evidence type="ECO:0000259" key="1">
    <source>
        <dbReference type="Pfam" id="PF08718"/>
    </source>
</evidence>
<dbReference type="EMBL" id="CAJNOI010000002">
    <property type="protein sequence ID" value="CAF0728994.1"/>
    <property type="molecule type" value="Genomic_DNA"/>
</dbReference>
<reference evidence="3" key="1">
    <citation type="submission" date="2021-02" db="EMBL/GenBank/DDBJ databases">
        <authorList>
            <person name="Nowell W R."/>
        </authorList>
    </citation>
    <scope>NUCLEOTIDE SEQUENCE</scope>
</reference>
<dbReference type="SUPFAM" id="SSF110004">
    <property type="entry name" value="Glycolipid transfer protein, GLTP"/>
    <property type="match status" value="1"/>
</dbReference>
<dbReference type="InterPro" id="IPR014830">
    <property type="entry name" value="Glycolipid_transfer_prot_dom"/>
</dbReference>
<proteinExistence type="predicted"/>
<dbReference type="OrthoDB" id="116883at2759"/>
<dbReference type="GO" id="GO:1902387">
    <property type="term" value="F:ceramide 1-phosphate binding"/>
    <property type="evidence" value="ECO:0007669"/>
    <property type="project" value="TreeGrafter"/>
</dbReference>
<dbReference type="GO" id="GO:0016020">
    <property type="term" value="C:membrane"/>
    <property type="evidence" value="ECO:0007669"/>
    <property type="project" value="TreeGrafter"/>
</dbReference>
<organism evidence="3 5">
    <name type="scientific">Adineta steineri</name>
    <dbReference type="NCBI Taxonomy" id="433720"/>
    <lineage>
        <taxon>Eukaryota</taxon>
        <taxon>Metazoa</taxon>
        <taxon>Spiralia</taxon>
        <taxon>Gnathifera</taxon>
        <taxon>Rotifera</taxon>
        <taxon>Eurotatoria</taxon>
        <taxon>Bdelloidea</taxon>
        <taxon>Adinetida</taxon>
        <taxon>Adinetidae</taxon>
        <taxon>Adineta</taxon>
    </lineage>
</organism>
<dbReference type="GO" id="GO:0005829">
    <property type="term" value="C:cytosol"/>
    <property type="evidence" value="ECO:0007669"/>
    <property type="project" value="TreeGrafter"/>
</dbReference>